<feature type="region of interest" description="Disordered" evidence="1">
    <location>
        <begin position="74"/>
        <end position="111"/>
    </location>
</feature>
<gene>
    <name evidence="2" type="ORF">SCLCIDRAFT_1126625</name>
</gene>
<dbReference type="InParanoid" id="A0A0C2Z6K0"/>
<protein>
    <submittedName>
        <fullName evidence="2">Uncharacterized protein</fullName>
    </submittedName>
</protein>
<organism evidence="2 3">
    <name type="scientific">Scleroderma citrinum Foug A</name>
    <dbReference type="NCBI Taxonomy" id="1036808"/>
    <lineage>
        <taxon>Eukaryota</taxon>
        <taxon>Fungi</taxon>
        <taxon>Dikarya</taxon>
        <taxon>Basidiomycota</taxon>
        <taxon>Agaricomycotina</taxon>
        <taxon>Agaricomycetes</taxon>
        <taxon>Agaricomycetidae</taxon>
        <taxon>Boletales</taxon>
        <taxon>Sclerodermatineae</taxon>
        <taxon>Sclerodermataceae</taxon>
        <taxon>Scleroderma</taxon>
    </lineage>
</organism>
<name>A0A0C2Z6K0_9AGAM</name>
<dbReference type="HOGENOM" id="CLU_2159918_0_0_1"/>
<feature type="compositionally biased region" description="Polar residues" evidence="1">
    <location>
        <begin position="77"/>
        <end position="98"/>
    </location>
</feature>
<evidence type="ECO:0000313" key="2">
    <source>
        <dbReference type="EMBL" id="KIM57608.1"/>
    </source>
</evidence>
<accession>A0A0C2Z6K0</accession>
<reference evidence="2 3" key="1">
    <citation type="submission" date="2014-04" db="EMBL/GenBank/DDBJ databases">
        <authorList>
            <consortium name="DOE Joint Genome Institute"/>
            <person name="Kuo A."/>
            <person name="Kohler A."/>
            <person name="Nagy L.G."/>
            <person name="Floudas D."/>
            <person name="Copeland A."/>
            <person name="Barry K.W."/>
            <person name="Cichocki N."/>
            <person name="Veneault-Fourrey C."/>
            <person name="LaButti K."/>
            <person name="Lindquist E.A."/>
            <person name="Lipzen A."/>
            <person name="Lundell T."/>
            <person name="Morin E."/>
            <person name="Murat C."/>
            <person name="Sun H."/>
            <person name="Tunlid A."/>
            <person name="Henrissat B."/>
            <person name="Grigoriev I.V."/>
            <person name="Hibbett D.S."/>
            <person name="Martin F."/>
            <person name="Nordberg H.P."/>
            <person name="Cantor M.N."/>
            <person name="Hua S.X."/>
        </authorList>
    </citation>
    <scope>NUCLEOTIDE SEQUENCE [LARGE SCALE GENOMIC DNA]</scope>
    <source>
        <strain evidence="2 3">Foug A</strain>
    </source>
</reference>
<keyword evidence="3" id="KW-1185">Reference proteome</keyword>
<dbReference type="EMBL" id="KN822098">
    <property type="protein sequence ID" value="KIM57608.1"/>
    <property type="molecule type" value="Genomic_DNA"/>
</dbReference>
<feature type="region of interest" description="Disordered" evidence="1">
    <location>
        <begin position="1"/>
        <end position="21"/>
    </location>
</feature>
<dbReference type="Proteomes" id="UP000053989">
    <property type="component" value="Unassembled WGS sequence"/>
</dbReference>
<dbReference type="AlphaFoldDB" id="A0A0C2Z6K0"/>
<sequence length="111" mass="11647">MVKDGGDGAVGRETQRKVGGAAAAVVVTRGPGVTWPVRCHCHAPSLETSLVSSMETVLINRCCVLPLPSRMIDGGSRASNESSMVTSWHSSPSINSTPFMAGHLDSKPQDE</sequence>
<evidence type="ECO:0000256" key="1">
    <source>
        <dbReference type="SAM" id="MobiDB-lite"/>
    </source>
</evidence>
<proteinExistence type="predicted"/>
<reference evidence="3" key="2">
    <citation type="submission" date="2015-01" db="EMBL/GenBank/DDBJ databases">
        <title>Evolutionary Origins and Diversification of the Mycorrhizal Mutualists.</title>
        <authorList>
            <consortium name="DOE Joint Genome Institute"/>
            <consortium name="Mycorrhizal Genomics Consortium"/>
            <person name="Kohler A."/>
            <person name="Kuo A."/>
            <person name="Nagy L.G."/>
            <person name="Floudas D."/>
            <person name="Copeland A."/>
            <person name="Barry K.W."/>
            <person name="Cichocki N."/>
            <person name="Veneault-Fourrey C."/>
            <person name="LaButti K."/>
            <person name="Lindquist E.A."/>
            <person name="Lipzen A."/>
            <person name="Lundell T."/>
            <person name="Morin E."/>
            <person name="Murat C."/>
            <person name="Riley R."/>
            <person name="Ohm R."/>
            <person name="Sun H."/>
            <person name="Tunlid A."/>
            <person name="Henrissat B."/>
            <person name="Grigoriev I.V."/>
            <person name="Hibbett D.S."/>
            <person name="Martin F."/>
        </authorList>
    </citation>
    <scope>NUCLEOTIDE SEQUENCE [LARGE SCALE GENOMIC DNA]</scope>
    <source>
        <strain evidence="3">Foug A</strain>
    </source>
</reference>
<evidence type="ECO:0000313" key="3">
    <source>
        <dbReference type="Proteomes" id="UP000053989"/>
    </source>
</evidence>